<dbReference type="EMBL" id="AP014705">
    <property type="protein sequence ID" value="BAQ48608.1"/>
    <property type="molecule type" value="Genomic_DNA"/>
</dbReference>
<sequence length="641" mass="73153">MPTSVNFRSAQATPASGHEKNSRCETYSNVVVVGAGIVGLTNALQFAKRGLTVTLVDNVESRKDSYKVGESFLVFTSAFLRTVGELDRFISEESFIKLGVWFTAGAEHKTEFSGTTEWAVNADPHPPHYLFDHAPDKKWFRCMFLDMQIARPDAEAAMRDAVRRHPGIRFLDDVRVEAIDLSETDAPHRLTLAGDKYPSPLEAGWVMDCSGRNRLLARKLDHRAERQEMDDGFQTSAAWGQFSHVDDAKFDERWTALLASGQRTPRDLYTVHLWGVGYWIWVIRLSQNRISVGVTFDLRRTPVEGTLREQFWALIRRHPVLDGIIGEETLLEFQAYRQVQHWTDRFVSAKRYAMAGDAGSIIDAYYSQGIALALVSSWHIANVMERQVKTGEIDDAYIDRINEATRQDWAMMRNMVREKYTPAIEDSRFFLLSHILDMAIFWCMGSTRAKLTHWLVRTEGHSDRETPALERLRRDVERRLFYSRSPYWLGLSPERVQRLQRFLQGRIAERARWRQRHGIVPPPLKSVLSVTAPLPRIWRLPFARHGQVLDISARDLVEPAAQRPAGTATWFDRLPIAINTKLDWVIRLRPLGLLACFAFGYVYDAADTGRRKLLMRLSPKTVGKSSPLSTDLTNNAGGSHA</sequence>
<dbReference type="Gene3D" id="3.50.50.60">
    <property type="entry name" value="FAD/NAD(P)-binding domain"/>
    <property type="match status" value="1"/>
</dbReference>
<protein>
    <submittedName>
        <fullName evidence="2">Flavin-containing dehydrogenases</fullName>
    </submittedName>
</protein>
<dbReference type="PANTHER" id="PTHR43747">
    <property type="entry name" value="FAD-BINDING PROTEIN"/>
    <property type="match status" value="1"/>
</dbReference>
<keyword evidence="2" id="KW-0614">Plasmid</keyword>
<reference evidence="2 3" key="1">
    <citation type="journal article" date="2015" name="Genome Announc.">
        <title>Complete Genome Sequence of Methylobacterium aquaticum Strain 22A, Isolated from Racomitrium japonicum Moss.</title>
        <authorList>
            <person name="Tani A."/>
            <person name="Ogura Y."/>
            <person name="Hayashi T."/>
            <person name="Kimbara K."/>
        </authorList>
    </citation>
    <scope>NUCLEOTIDE SEQUENCE [LARGE SCALE GENOMIC DNA]</scope>
    <source>
        <strain evidence="2 3">MA-22A</strain>
        <plasmid evidence="3">Plasmid pMaq22A_1p DNA</plasmid>
    </source>
</reference>
<dbReference type="KEGG" id="maqu:Maq22A_1p31360"/>
<feature type="region of interest" description="Disordered" evidence="1">
    <location>
        <begin position="1"/>
        <end position="21"/>
    </location>
</feature>
<proteinExistence type="predicted"/>
<evidence type="ECO:0000313" key="3">
    <source>
        <dbReference type="Proteomes" id="UP000061432"/>
    </source>
</evidence>
<dbReference type="InterPro" id="IPR050816">
    <property type="entry name" value="Flavin-dep_Halogenase_NPB"/>
</dbReference>
<dbReference type="Proteomes" id="UP000061432">
    <property type="component" value="Plasmid pMaq22A_1p"/>
</dbReference>
<dbReference type="InterPro" id="IPR006905">
    <property type="entry name" value="Flavin_halogenase"/>
</dbReference>
<dbReference type="Pfam" id="PF04820">
    <property type="entry name" value="Trp_halogenase"/>
    <property type="match status" value="1"/>
</dbReference>
<gene>
    <name evidence="2" type="primary">fixC</name>
    <name evidence="2" type="ORF">Maq22A_1p31360</name>
</gene>
<dbReference type="InterPro" id="IPR036188">
    <property type="entry name" value="FAD/NAD-bd_sf"/>
</dbReference>
<dbReference type="PANTHER" id="PTHR43747:SF1">
    <property type="entry name" value="SLR1998 PROTEIN"/>
    <property type="match status" value="1"/>
</dbReference>
<dbReference type="OrthoDB" id="103324at2"/>
<name>A0A0C6FJA5_9HYPH</name>
<dbReference type="AlphaFoldDB" id="A0A0C6FJA5"/>
<evidence type="ECO:0000256" key="1">
    <source>
        <dbReference type="SAM" id="MobiDB-lite"/>
    </source>
</evidence>
<feature type="compositionally biased region" description="Polar residues" evidence="1">
    <location>
        <begin position="623"/>
        <end position="641"/>
    </location>
</feature>
<reference evidence="3" key="2">
    <citation type="submission" date="2015-01" db="EMBL/GenBank/DDBJ databases">
        <title>Complete genome sequence of Methylobacterium aquaticum strain 22A.</title>
        <authorList>
            <person name="Tani A."/>
            <person name="Ogura Y."/>
            <person name="Hayashi T."/>
        </authorList>
    </citation>
    <scope>NUCLEOTIDE SEQUENCE [LARGE SCALE GENOMIC DNA]</scope>
    <source>
        <strain evidence="3">MA-22A</strain>
        <plasmid evidence="3">Plasmid pMaq22A_1p DNA</plasmid>
    </source>
</reference>
<dbReference type="SUPFAM" id="SSF51905">
    <property type="entry name" value="FAD/NAD(P)-binding domain"/>
    <property type="match status" value="1"/>
</dbReference>
<accession>A0A0C6FJA5</accession>
<feature type="compositionally biased region" description="Polar residues" evidence="1">
    <location>
        <begin position="1"/>
        <end position="14"/>
    </location>
</feature>
<dbReference type="GO" id="GO:0004497">
    <property type="term" value="F:monooxygenase activity"/>
    <property type="evidence" value="ECO:0007669"/>
    <property type="project" value="InterPro"/>
</dbReference>
<feature type="region of interest" description="Disordered" evidence="1">
    <location>
        <begin position="622"/>
        <end position="641"/>
    </location>
</feature>
<geneLocation type="plasmid" evidence="3">
    <name>pMaq22A_1p DNA</name>
</geneLocation>
<dbReference type="PATRIC" id="fig|270351.10.peg.5586"/>
<organism evidence="2 3">
    <name type="scientific">Methylobacterium aquaticum</name>
    <dbReference type="NCBI Taxonomy" id="270351"/>
    <lineage>
        <taxon>Bacteria</taxon>
        <taxon>Pseudomonadati</taxon>
        <taxon>Pseudomonadota</taxon>
        <taxon>Alphaproteobacteria</taxon>
        <taxon>Hyphomicrobiales</taxon>
        <taxon>Methylobacteriaceae</taxon>
        <taxon>Methylobacterium</taxon>
    </lineage>
</organism>
<evidence type="ECO:0000313" key="2">
    <source>
        <dbReference type="EMBL" id="BAQ48608.1"/>
    </source>
</evidence>